<evidence type="ECO:0000313" key="1">
    <source>
        <dbReference type="EMBL" id="RDX93338.1"/>
    </source>
</evidence>
<proteinExistence type="predicted"/>
<dbReference type="STRING" id="157652.A0A371GS12"/>
<gene>
    <name evidence="1" type="ORF">CR513_24423</name>
</gene>
<organism evidence="1 2">
    <name type="scientific">Mucuna pruriens</name>
    <name type="common">Velvet bean</name>
    <name type="synonym">Dolichos pruriens</name>
    <dbReference type="NCBI Taxonomy" id="157652"/>
    <lineage>
        <taxon>Eukaryota</taxon>
        <taxon>Viridiplantae</taxon>
        <taxon>Streptophyta</taxon>
        <taxon>Embryophyta</taxon>
        <taxon>Tracheophyta</taxon>
        <taxon>Spermatophyta</taxon>
        <taxon>Magnoliopsida</taxon>
        <taxon>eudicotyledons</taxon>
        <taxon>Gunneridae</taxon>
        <taxon>Pentapetalae</taxon>
        <taxon>rosids</taxon>
        <taxon>fabids</taxon>
        <taxon>Fabales</taxon>
        <taxon>Fabaceae</taxon>
        <taxon>Papilionoideae</taxon>
        <taxon>50 kb inversion clade</taxon>
        <taxon>NPAAA clade</taxon>
        <taxon>indigoferoid/millettioid clade</taxon>
        <taxon>Phaseoleae</taxon>
        <taxon>Mucuna</taxon>
    </lineage>
</organism>
<name>A0A371GS12_MUCPR</name>
<evidence type="ECO:0000313" key="2">
    <source>
        <dbReference type="Proteomes" id="UP000257109"/>
    </source>
</evidence>
<evidence type="ECO:0008006" key="3">
    <source>
        <dbReference type="Google" id="ProtNLM"/>
    </source>
</evidence>
<dbReference type="EMBL" id="QJKJ01004638">
    <property type="protein sequence ID" value="RDX93338.1"/>
    <property type="molecule type" value="Genomic_DNA"/>
</dbReference>
<dbReference type="AlphaFoldDB" id="A0A371GS12"/>
<comment type="caution">
    <text evidence="1">The sequence shown here is derived from an EMBL/GenBank/DDBJ whole genome shotgun (WGS) entry which is preliminary data.</text>
</comment>
<dbReference type="PANTHER" id="PTHR45023">
    <property type="match status" value="1"/>
</dbReference>
<dbReference type="PANTHER" id="PTHR45023:SF4">
    <property type="entry name" value="GLYCINE-RICH PROTEIN-RELATED"/>
    <property type="match status" value="1"/>
</dbReference>
<accession>A0A371GS12</accession>
<reference evidence="1" key="1">
    <citation type="submission" date="2018-05" db="EMBL/GenBank/DDBJ databases">
        <title>Draft genome of Mucuna pruriens seed.</title>
        <authorList>
            <person name="Nnadi N.E."/>
            <person name="Vos R."/>
            <person name="Hasami M.H."/>
            <person name="Devisetty U.K."/>
            <person name="Aguiy J.C."/>
        </authorList>
    </citation>
    <scope>NUCLEOTIDE SEQUENCE [LARGE SCALE GENOMIC DNA]</scope>
    <source>
        <strain evidence="1">JCA_2017</strain>
    </source>
</reference>
<protein>
    <recommendedName>
        <fullName evidence="3">No apical meristem-associated C-terminal domain-containing protein</fullName>
    </recommendedName>
</protein>
<feature type="non-terminal residue" evidence="1">
    <location>
        <position position="1"/>
    </location>
</feature>
<sequence length="121" mass="13977">MWSLQTKTLNLRVATNKPIKERKIDIMGYAYHIYSQYVGEQFKMEHVWRLLKDEPKWSNSLANRASKRTKISTFGAYSFPSNMDTPSSYDFTYRGSSNGDKSSIREGKTKASGYVDLTIMK</sequence>
<dbReference type="OrthoDB" id="1418084at2759"/>
<dbReference type="Proteomes" id="UP000257109">
    <property type="component" value="Unassembled WGS sequence"/>
</dbReference>
<keyword evidence="2" id="KW-1185">Reference proteome</keyword>